<dbReference type="AlphaFoldDB" id="A0A0D8HK82"/>
<dbReference type="OrthoDB" id="4827239at2"/>
<feature type="transmembrane region" description="Helical" evidence="1">
    <location>
        <begin position="175"/>
        <end position="192"/>
    </location>
</feature>
<dbReference type="RefSeq" id="WP_052604485.1">
    <property type="nucleotide sequence ID" value="NZ_JXYS01000018.1"/>
</dbReference>
<dbReference type="EMBL" id="JXYS01000018">
    <property type="protein sequence ID" value="KJF18328.1"/>
    <property type="molecule type" value="Genomic_DNA"/>
</dbReference>
<feature type="transmembrane region" description="Helical" evidence="1">
    <location>
        <begin position="56"/>
        <end position="81"/>
    </location>
</feature>
<dbReference type="Proteomes" id="UP000032360">
    <property type="component" value="Unassembled WGS sequence"/>
</dbReference>
<keyword evidence="1" id="KW-0472">Membrane</keyword>
<feature type="transmembrane region" description="Helical" evidence="1">
    <location>
        <begin position="144"/>
        <end position="163"/>
    </location>
</feature>
<keyword evidence="3" id="KW-1185">Reference proteome</keyword>
<name>A0A0D8HK82_9ACTN</name>
<evidence type="ECO:0000313" key="2">
    <source>
        <dbReference type="EMBL" id="KJF18328.1"/>
    </source>
</evidence>
<accession>A0A0D8HK82</accession>
<feature type="transmembrane region" description="Helical" evidence="1">
    <location>
        <begin position="23"/>
        <end position="44"/>
    </location>
</feature>
<protein>
    <recommendedName>
        <fullName evidence="4">Ferric reductase like transmembrane component</fullName>
    </recommendedName>
</protein>
<reference evidence="2 3" key="1">
    <citation type="submission" date="2015-01" db="EMBL/GenBank/DDBJ databases">
        <title>Draft genome of the acidophilic iron oxidizer Acidithrix ferrooxidans strain Py-F3.</title>
        <authorList>
            <person name="Poehlein A."/>
            <person name="Eisen S."/>
            <person name="Schloemann M."/>
            <person name="Johnson B.D."/>
            <person name="Daniel R."/>
            <person name="Muehling M."/>
        </authorList>
    </citation>
    <scope>NUCLEOTIDE SEQUENCE [LARGE SCALE GENOMIC DNA]</scope>
    <source>
        <strain evidence="2 3">Py-F3</strain>
    </source>
</reference>
<dbReference type="STRING" id="1280514.AXFE_07160"/>
<comment type="caution">
    <text evidence="2">The sequence shown here is derived from an EMBL/GenBank/DDBJ whole genome shotgun (WGS) entry which is preliminary data.</text>
</comment>
<gene>
    <name evidence="2" type="ORF">AXFE_07160</name>
</gene>
<organism evidence="2 3">
    <name type="scientific">Acidithrix ferrooxidans</name>
    <dbReference type="NCBI Taxonomy" id="1280514"/>
    <lineage>
        <taxon>Bacteria</taxon>
        <taxon>Bacillati</taxon>
        <taxon>Actinomycetota</taxon>
        <taxon>Acidimicrobiia</taxon>
        <taxon>Acidimicrobiales</taxon>
        <taxon>Acidimicrobiaceae</taxon>
        <taxon>Acidithrix</taxon>
    </lineage>
</organism>
<sequence>MATSTNDDQKNSLEEIEEDSPSILFAVMVGSVSVVGGFELVHWLGAKAKPTLAPWLIARGTGLALVIITSLLVAVGLWMVHPKRNKRKSFPHIITLNSAHKSLAGVGSVLLFLHVSSIIADSFAKVGLLGAFVPLKSAYRPIPVALGTVALYLCLAVGFTAWLKVRTKLFNWKMVHRFAIAAYCLILVHGITAGSDTVLVSGIYVASAIVITILATTRYLFDHKEHQKQAATAKN</sequence>
<proteinExistence type="predicted"/>
<evidence type="ECO:0000256" key="1">
    <source>
        <dbReference type="SAM" id="Phobius"/>
    </source>
</evidence>
<keyword evidence="1" id="KW-1133">Transmembrane helix</keyword>
<evidence type="ECO:0008006" key="4">
    <source>
        <dbReference type="Google" id="ProtNLM"/>
    </source>
</evidence>
<keyword evidence="1" id="KW-0812">Transmembrane</keyword>
<evidence type="ECO:0000313" key="3">
    <source>
        <dbReference type="Proteomes" id="UP000032360"/>
    </source>
</evidence>
<feature type="transmembrane region" description="Helical" evidence="1">
    <location>
        <begin position="102"/>
        <end position="124"/>
    </location>
</feature>
<feature type="transmembrane region" description="Helical" evidence="1">
    <location>
        <begin position="198"/>
        <end position="221"/>
    </location>
</feature>